<feature type="region of interest" description="Disordered" evidence="1">
    <location>
        <begin position="104"/>
        <end position="149"/>
    </location>
</feature>
<feature type="region of interest" description="Disordered" evidence="1">
    <location>
        <begin position="1"/>
        <end position="79"/>
    </location>
</feature>
<feature type="compositionally biased region" description="Basic and acidic residues" evidence="1">
    <location>
        <begin position="567"/>
        <end position="579"/>
    </location>
</feature>
<name>A0A136JGR7_9PEZI</name>
<dbReference type="PANTHER" id="PTHR31644">
    <property type="entry name" value="TRANSCRIPTIONAL ACTIVATOR ARO80-RELATED"/>
    <property type="match status" value="1"/>
</dbReference>
<reference evidence="3" key="1">
    <citation type="submission" date="2016-02" db="EMBL/GenBank/DDBJ databases">
        <title>Draft genome sequence of Microdochium bolleyi, a fungal endophyte of beachgrass.</title>
        <authorList>
            <consortium name="DOE Joint Genome Institute"/>
            <person name="David A.S."/>
            <person name="May G."/>
            <person name="Haridas S."/>
            <person name="Lim J."/>
            <person name="Wang M."/>
            <person name="Labutti K."/>
            <person name="Lipzen A."/>
            <person name="Barry K."/>
            <person name="Grigoriev I.V."/>
        </authorList>
    </citation>
    <scope>NUCLEOTIDE SEQUENCE [LARGE SCALE GENOMIC DNA]</scope>
    <source>
        <strain evidence="3">J235TASD1</strain>
    </source>
</reference>
<feature type="region of interest" description="Disordered" evidence="1">
    <location>
        <begin position="714"/>
        <end position="738"/>
    </location>
</feature>
<feature type="compositionally biased region" description="Low complexity" evidence="1">
    <location>
        <begin position="610"/>
        <end position="621"/>
    </location>
</feature>
<evidence type="ECO:0000313" key="2">
    <source>
        <dbReference type="EMBL" id="KXJ96349.1"/>
    </source>
</evidence>
<dbReference type="InterPro" id="IPR052780">
    <property type="entry name" value="AAA_Catabolism_Regulators"/>
</dbReference>
<feature type="compositionally biased region" description="Polar residues" evidence="1">
    <location>
        <begin position="39"/>
        <end position="52"/>
    </location>
</feature>
<feature type="region of interest" description="Disordered" evidence="1">
    <location>
        <begin position="556"/>
        <end position="662"/>
    </location>
</feature>
<accession>A0A136JGR7</accession>
<keyword evidence="3" id="KW-1185">Reference proteome</keyword>
<evidence type="ECO:0000313" key="3">
    <source>
        <dbReference type="Proteomes" id="UP000070501"/>
    </source>
</evidence>
<feature type="compositionally biased region" description="Polar residues" evidence="1">
    <location>
        <begin position="1"/>
        <end position="20"/>
    </location>
</feature>
<evidence type="ECO:0008006" key="4">
    <source>
        <dbReference type="Google" id="ProtNLM"/>
    </source>
</evidence>
<proteinExistence type="predicted"/>
<evidence type="ECO:0000256" key="1">
    <source>
        <dbReference type="SAM" id="MobiDB-lite"/>
    </source>
</evidence>
<dbReference type="InParanoid" id="A0A136JGR7"/>
<feature type="compositionally biased region" description="Basic and acidic residues" evidence="1">
    <location>
        <begin position="53"/>
        <end position="68"/>
    </location>
</feature>
<dbReference type="AlphaFoldDB" id="A0A136JGR7"/>
<organism evidence="2 3">
    <name type="scientific">Microdochium bolleyi</name>
    <dbReference type="NCBI Taxonomy" id="196109"/>
    <lineage>
        <taxon>Eukaryota</taxon>
        <taxon>Fungi</taxon>
        <taxon>Dikarya</taxon>
        <taxon>Ascomycota</taxon>
        <taxon>Pezizomycotina</taxon>
        <taxon>Sordariomycetes</taxon>
        <taxon>Xylariomycetidae</taxon>
        <taxon>Xylariales</taxon>
        <taxon>Microdochiaceae</taxon>
        <taxon>Microdochium</taxon>
    </lineage>
</organism>
<dbReference type="GO" id="GO:0005634">
    <property type="term" value="C:nucleus"/>
    <property type="evidence" value="ECO:0007669"/>
    <property type="project" value="TreeGrafter"/>
</dbReference>
<dbReference type="STRING" id="196109.A0A136JGR7"/>
<dbReference type="GO" id="GO:0000981">
    <property type="term" value="F:DNA-binding transcription factor activity, RNA polymerase II-specific"/>
    <property type="evidence" value="ECO:0007669"/>
    <property type="project" value="TreeGrafter"/>
</dbReference>
<gene>
    <name evidence="2" type="ORF">Micbo1qcDRAFT_199175</name>
</gene>
<dbReference type="Proteomes" id="UP000070501">
    <property type="component" value="Unassembled WGS sequence"/>
</dbReference>
<dbReference type="OrthoDB" id="5818554at2759"/>
<protein>
    <recommendedName>
        <fullName evidence="4">Transcription factor domain-containing protein</fullName>
    </recommendedName>
</protein>
<dbReference type="EMBL" id="KQ964245">
    <property type="protein sequence ID" value="KXJ96349.1"/>
    <property type="molecule type" value="Genomic_DNA"/>
</dbReference>
<sequence length="753" mass="83316">MYIKTSRSSGRLEAPTQQETALDHGHQRPIATAGGGSAATDNWIQQSWTQENGPRDSHDRSRQDEHRQSQTRHSPLEDNIEGHITSADLINPADALDLLAQVAQRSGEEERATDVQEPQQQSRHQGYGRGGLGGPDQAADQAESTDYPPIANGQVTVAEVRRLLRLYEQKYHHFFPVAHHAIFAENVNIAVLAREEPFLLSAVLTIASKNEPTAAKAFAACSAHTEVLISNVIYRGSASVGAVEALLILAEWPPQRLHSKRSIGRGEEDHGAWMQVGCAIRLGYLQGLEQTGLFPGRLSEPRNANRKRLAWADFPSLKPMSAGSDDLSLLFKAHLELTQLFSNAHDILYSSSMHREHLYSGGEYVRYIDDFASMLRNWKLLWGSLSFTPHVKATLVLSYDYLRLYIHAFAFQAELYRASRRARRENPTSDPRGASLKPGPLFTNVATSPDARFIYESIDAANSLLSTLNSFIDPVAGLRYMPLKYYLYIIYAAVFLFKARLAEAITSDGEDGVRRTIAVTVDRLQKSATNRQSPGYRYARLVHQLWLKPRSRESTVSRGAAGVASEPRNRGSRDGENESGRLPTNGFHDPAHSRREPLAGRVDRSHHSRQQQQQDPYSQSPGAGKQGHRRTSVANHGRDSSDKTRRPPASSSARVGGPLNLSSPNIVDFDAVMNDFSWRDLHAVGEFITNDTSTAESVLPSPDFDQRLAASHDATLGSRDNLHTGGGPQTGPMPEEGAVDDWITSWMGTDVIF</sequence>
<feature type="compositionally biased region" description="Basic and acidic residues" evidence="1">
    <location>
        <begin position="589"/>
        <end position="605"/>
    </location>
</feature>
<dbReference type="CDD" id="cd12148">
    <property type="entry name" value="fungal_TF_MHR"/>
    <property type="match status" value="1"/>
</dbReference>
<feature type="compositionally biased region" description="Basic and acidic residues" evidence="1">
    <location>
        <begin position="636"/>
        <end position="645"/>
    </location>
</feature>
<dbReference type="PANTHER" id="PTHR31644:SF1">
    <property type="entry name" value="ZN(II)2CYS6 TRANSCRIPTION FACTOR (EUROFUNG)"/>
    <property type="match status" value="1"/>
</dbReference>